<dbReference type="InterPro" id="IPR043502">
    <property type="entry name" value="DNA/RNA_pol_sf"/>
</dbReference>
<dbReference type="Pfam" id="PF00078">
    <property type="entry name" value="RVT_1"/>
    <property type="match status" value="1"/>
</dbReference>
<dbReference type="Proteomes" id="UP001500889">
    <property type="component" value="Chromosome U"/>
</dbReference>
<gene>
    <name evidence="3" type="ORF">DMAD_11151</name>
</gene>
<dbReference type="PANTHER" id="PTHR19446">
    <property type="entry name" value="REVERSE TRANSCRIPTASES"/>
    <property type="match status" value="1"/>
</dbReference>
<dbReference type="EMBL" id="AP029264">
    <property type="protein sequence ID" value="BFF93269.1"/>
    <property type="molecule type" value="Genomic_DNA"/>
</dbReference>
<evidence type="ECO:0000313" key="3">
    <source>
        <dbReference type="EMBL" id="BFF93269.1"/>
    </source>
</evidence>
<dbReference type="AlphaFoldDB" id="A0AAU9FCC6"/>
<dbReference type="CDD" id="cd01650">
    <property type="entry name" value="RT_nLTR_like"/>
    <property type="match status" value="1"/>
</dbReference>
<proteinExistence type="predicted"/>
<accession>A0AAU9FCC6</accession>
<evidence type="ECO:0000259" key="2">
    <source>
        <dbReference type="PROSITE" id="PS50878"/>
    </source>
</evidence>
<dbReference type="SUPFAM" id="SSF56672">
    <property type="entry name" value="DNA/RNA polymerases"/>
    <property type="match status" value="1"/>
</dbReference>
<organism evidence="3 4">
    <name type="scientific">Drosophila madeirensis</name>
    <name type="common">Fruit fly</name>
    <dbReference type="NCBI Taxonomy" id="30013"/>
    <lineage>
        <taxon>Eukaryota</taxon>
        <taxon>Metazoa</taxon>
        <taxon>Ecdysozoa</taxon>
        <taxon>Arthropoda</taxon>
        <taxon>Hexapoda</taxon>
        <taxon>Insecta</taxon>
        <taxon>Pterygota</taxon>
        <taxon>Neoptera</taxon>
        <taxon>Endopterygota</taxon>
        <taxon>Diptera</taxon>
        <taxon>Brachycera</taxon>
        <taxon>Muscomorpha</taxon>
        <taxon>Ephydroidea</taxon>
        <taxon>Drosophilidae</taxon>
        <taxon>Drosophila</taxon>
        <taxon>Sophophora</taxon>
    </lineage>
</organism>
<evidence type="ECO:0000256" key="1">
    <source>
        <dbReference type="SAM" id="MobiDB-lite"/>
    </source>
</evidence>
<dbReference type="PROSITE" id="PS50878">
    <property type="entry name" value="RT_POL"/>
    <property type="match status" value="1"/>
</dbReference>
<name>A0AAU9FCC6_DROMD</name>
<reference evidence="3 4" key="1">
    <citation type="submission" date="2024-02" db="EMBL/GenBank/DDBJ databases">
        <title>A chromosome-level genome assembly of Drosophila madeirensis, a fruit fly species endemic to Madeira island.</title>
        <authorList>
            <person name="Tomihara K."/>
            <person name="Llopart A."/>
            <person name="Yamamoto D."/>
        </authorList>
    </citation>
    <scope>NUCLEOTIDE SEQUENCE [LARGE SCALE GENOMIC DNA]</scope>
    <source>
        <strain evidence="3 4">RF1</strain>
    </source>
</reference>
<feature type="region of interest" description="Disordered" evidence="1">
    <location>
        <begin position="36"/>
        <end position="67"/>
    </location>
</feature>
<keyword evidence="4" id="KW-1185">Reference proteome</keyword>
<sequence length="568" mass="63295">MEIACEAAMVKKQMGGRKRKPVHWWSQEIADLRRGSHAAGRGYQRTMKRARRRPQDPQAAQEAAEAHSIYHQQRAHLTKEIKRSKANCWKDLCKEADLQPFGLAYKMVMGKLARKVMPTCPELLSRIVDALFPTQQELAYLFRHREIPTPPQIGAEELLKAAKSREIGKAPGPDGIPAIAVRTIAITYPEAIAKTFNQCLLEHVFPTGWKLQWLVLLPKTGKDSEDPAGYRPLCMISVTVKLFERIIANRLEAEIDSLQGLSELQFGFRKRRSTTDAIRAVVGKAREVIAGKRWHGGTKKYCLVTTLDVKNAFNSARWPSIIAALSRIGVSEYLVSIVVSYFKNRVLLFDTSTGQKRRQVTGGVPQASALGPLLWNVIYDGILRLDTPAGCSIVGFADDIAVVAVHKTLTEVEQNTIETVRRVMCWLQKNGLSLAAHKTESVLISTRKKVETARGVVGTDEIESSPAIKYLGVHLDHRLSFKQHLEETGVKAGRAASVLSGIMANIGGPRQRSRLLICSVVRAIIMYAAQIWAPAMELPTYSRHGANRPSRRWNHHRRPGNPRGGDPT</sequence>
<protein>
    <recommendedName>
        <fullName evidence="2">Reverse transcriptase domain-containing protein</fullName>
    </recommendedName>
</protein>
<feature type="region of interest" description="Disordered" evidence="1">
    <location>
        <begin position="543"/>
        <end position="568"/>
    </location>
</feature>
<feature type="compositionally biased region" description="Basic residues" evidence="1">
    <location>
        <begin position="545"/>
        <end position="560"/>
    </location>
</feature>
<feature type="domain" description="Reverse transcriptase" evidence="2">
    <location>
        <begin position="198"/>
        <end position="475"/>
    </location>
</feature>
<dbReference type="InterPro" id="IPR000477">
    <property type="entry name" value="RT_dom"/>
</dbReference>
<dbReference type="GO" id="GO:0071897">
    <property type="term" value="P:DNA biosynthetic process"/>
    <property type="evidence" value="ECO:0007669"/>
    <property type="project" value="UniProtKB-ARBA"/>
</dbReference>
<evidence type="ECO:0000313" key="4">
    <source>
        <dbReference type="Proteomes" id="UP001500889"/>
    </source>
</evidence>